<evidence type="ECO:0000256" key="2">
    <source>
        <dbReference type="ARBA" id="ARBA00022857"/>
    </source>
</evidence>
<dbReference type="InterPro" id="IPR036291">
    <property type="entry name" value="NAD(P)-bd_dom_sf"/>
</dbReference>
<evidence type="ECO:0000256" key="1">
    <source>
        <dbReference type="ARBA" id="ARBA00006328"/>
    </source>
</evidence>
<dbReference type="InterPro" id="IPR008030">
    <property type="entry name" value="NmrA-like"/>
</dbReference>
<dbReference type="Gene3D" id="3.40.50.720">
    <property type="entry name" value="NAD(P)-binding Rossmann-like Domain"/>
    <property type="match status" value="1"/>
</dbReference>
<accession>A0A9P8VQU5</accession>
<gene>
    <name evidence="4" type="ORF">B0T10DRAFT_419748</name>
</gene>
<keyword evidence="2" id="KW-0521">NADP</keyword>
<sequence length="319" mass="34786">MSVICVLGATGSQGGSVCAALQQNPKWAVRAITRNPAGASAKKLLDQGIEVVAADANDEASLVKAFEATSAVFALTNYNWETVVKSGRDAAGEEEKTQQINIANAAAKTPTLRHYVMSSLPPASVVSDGALKVPHFDYKHAAYQWIEANHPDLALKTTQIWLGWYPTNMAYNPMTKMIPVPGSDAHIWLQPNKPDAILPIGGDVQHNVGVVVEGVLEAGLNVHGKIAIIITDYLKISEVVKVWESLTGKKGVYLELPDEQMQQIWGVAGEELASQLRWSERYPSWHDLFPEKVITFSQLGVEGKIRNLKQALENIKDAL</sequence>
<dbReference type="Gene3D" id="3.90.25.10">
    <property type="entry name" value="UDP-galactose 4-epimerase, domain 1"/>
    <property type="match status" value="1"/>
</dbReference>
<dbReference type="PANTHER" id="PTHR42748">
    <property type="entry name" value="NITROGEN METABOLITE REPRESSION PROTEIN NMRA FAMILY MEMBER"/>
    <property type="match status" value="1"/>
</dbReference>
<dbReference type="PANTHER" id="PTHR42748:SF28">
    <property type="entry name" value="NMRA-LIKE DOMAIN-CONTAINING PROTEIN"/>
    <property type="match status" value="1"/>
</dbReference>
<keyword evidence="5" id="KW-1185">Reference proteome</keyword>
<reference evidence="4 5" key="1">
    <citation type="journal article" date="2021" name="Nat. Commun.">
        <title>Genetic determinants of endophytism in the Arabidopsis root mycobiome.</title>
        <authorList>
            <person name="Mesny F."/>
            <person name="Miyauchi S."/>
            <person name="Thiergart T."/>
            <person name="Pickel B."/>
            <person name="Atanasova L."/>
            <person name="Karlsson M."/>
            <person name="Huettel B."/>
            <person name="Barry K.W."/>
            <person name="Haridas S."/>
            <person name="Chen C."/>
            <person name="Bauer D."/>
            <person name="Andreopoulos W."/>
            <person name="Pangilinan J."/>
            <person name="LaButti K."/>
            <person name="Riley R."/>
            <person name="Lipzen A."/>
            <person name="Clum A."/>
            <person name="Drula E."/>
            <person name="Henrissat B."/>
            <person name="Kohler A."/>
            <person name="Grigoriev I.V."/>
            <person name="Martin F.M."/>
            <person name="Hacquard S."/>
        </authorList>
    </citation>
    <scope>NUCLEOTIDE SEQUENCE [LARGE SCALE GENOMIC DNA]</scope>
    <source>
        <strain evidence="4 5">MPI-CAGE-CH-0241</strain>
    </source>
</reference>
<dbReference type="EMBL" id="JAGPYM010000100">
    <property type="protein sequence ID" value="KAH6867507.1"/>
    <property type="molecule type" value="Genomic_DNA"/>
</dbReference>
<comment type="similarity">
    <text evidence="1">Belongs to the NmrA-type oxidoreductase family.</text>
</comment>
<evidence type="ECO:0000313" key="4">
    <source>
        <dbReference type="EMBL" id="KAH6867507.1"/>
    </source>
</evidence>
<dbReference type="AlphaFoldDB" id="A0A9P8VQU5"/>
<dbReference type="InterPro" id="IPR051164">
    <property type="entry name" value="NmrA-like_oxidored"/>
</dbReference>
<dbReference type="SUPFAM" id="SSF51735">
    <property type="entry name" value="NAD(P)-binding Rossmann-fold domains"/>
    <property type="match status" value="1"/>
</dbReference>
<dbReference type="OrthoDB" id="300709at2759"/>
<organism evidence="4 5">
    <name type="scientific">Thelonectria olida</name>
    <dbReference type="NCBI Taxonomy" id="1576542"/>
    <lineage>
        <taxon>Eukaryota</taxon>
        <taxon>Fungi</taxon>
        <taxon>Dikarya</taxon>
        <taxon>Ascomycota</taxon>
        <taxon>Pezizomycotina</taxon>
        <taxon>Sordariomycetes</taxon>
        <taxon>Hypocreomycetidae</taxon>
        <taxon>Hypocreales</taxon>
        <taxon>Nectriaceae</taxon>
        <taxon>Thelonectria</taxon>
    </lineage>
</organism>
<proteinExistence type="inferred from homology"/>
<feature type="domain" description="NmrA-like" evidence="3">
    <location>
        <begin position="2"/>
        <end position="280"/>
    </location>
</feature>
<dbReference type="Proteomes" id="UP000777438">
    <property type="component" value="Unassembled WGS sequence"/>
</dbReference>
<dbReference type="GO" id="GO:0005634">
    <property type="term" value="C:nucleus"/>
    <property type="evidence" value="ECO:0007669"/>
    <property type="project" value="TreeGrafter"/>
</dbReference>
<protein>
    <recommendedName>
        <fullName evidence="3">NmrA-like domain-containing protein</fullName>
    </recommendedName>
</protein>
<comment type="caution">
    <text evidence="4">The sequence shown here is derived from an EMBL/GenBank/DDBJ whole genome shotgun (WGS) entry which is preliminary data.</text>
</comment>
<evidence type="ECO:0000259" key="3">
    <source>
        <dbReference type="Pfam" id="PF05368"/>
    </source>
</evidence>
<name>A0A9P8VQU5_9HYPO</name>
<dbReference type="Pfam" id="PF05368">
    <property type="entry name" value="NmrA"/>
    <property type="match status" value="1"/>
</dbReference>
<evidence type="ECO:0000313" key="5">
    <source>
        <dbReference type="Proteomes" id="UP000777438"/>
    </source>
</evidence>